<comment type="similarity">
    <text evidence="1">Belongs to the DprA/Smf family.</text>
</comment>
<organism evidence="4 5">
    <name type="scientific">Alicyclobacillus cycloheptanicus</name>
    <dbReference type="NCBI Taxonomy" id="1457"/>
    <lineage>
        <taxon>Bacteria</taxon>
        <taxon>Bacillati</taxon>
        <taxon>Bacillota</taxon>
        <taxon>Bacilli</taxon>
        <taxon>Bacillales</taxon>
        <taxon>Alicyclobacillaceae</taxon>
        <taxon>Alicyclobacillus</taxon>
    </lineage>
</organism>
<accession>A0ABT9XJT1</accession>
<dbReference type="InterPro" id="IPR036388">
    <property type="entry name" value="WH-like_DNA-bd_sf"/>
</dbReference>
<dbReference type="EMBL" id="JAUSTP010000020">
    <property type="protein sequence ID" value="MDQ0190570.1"/>
    <property type="molecule type" value="Genomic_DNA"/>
</dbReference>
<dbReference type="RefSeq" id="WP_274456138.1">
    <property type="nucleotide sequence ID" value="NZ_CP067097.1"/>
</dbReference>
<gene>
    <name evidence="4" type="ORF">J2S03_002437</name>
</gene>
<dbReference type="Pfam" id="PF17782">
    <property type="entry name" value="WHD_DprA"/>
    <property type="match status" value="1"/>
</dbReference>
<sequence length="371" mass="40158">MSVLEERSCAIGLAMCPGVEPSTMRKLVRYFGSAVDVWEAPPSAWFEACRMNQDTASRLDRWRRSFRDSAIEQKLRERGIRCLLPGDSDWPTRLSDLADMPRVVFARGPGQPAPVAGGLPTVAIVGTRRASSYGIEAARWISETLACAGIEIISGMALGIDGSAHQAALSCGGATTALLASGVDVCYPSSHQALYQQICEHGLVLSEYAPGSPVAKHRFPERNRLIAALADAVVVVQAGDKSGALRTVEQALELGRDIYVVPGPITAVHFRGSHRLLQDGARILVDPADLLADLGLTQTSVAATQVPARWQDLFDCLDEPMTAASLERRLSMRSEEVYAGLLELEVSGWIERVPGGLYCRVRQRSHAGVRR</sequence>
<evidence type="ECO:0000313" key="4">
    <source>
        <dbReference type="EMBL" id="MDQ0190570.1"/>
    </source>
</evidence>
<dbReference type="PANTHER" id="PTHR43022:SF1">
    <property type="entry name" value="PROTEIN SMF"/>
    <property type="match status" value="1"/>
</dbReference>
<comment type="caution">
    <text evidence="4">The sequence shown here is derived from an EMBL/GenBank/DDBJ whole genome shotgun (WGS) entry which is preliminary data.</text>
</comment>
<dbReference type="InterPro" id="IPR041614">
    <property type="entry name" value="DprA_WH"/>
</dbReference>
<evidence type="ECO:0000313" key="5">
    <source>
        <dbReference type="Proteomes" id="UP001232973"/>
    </source>
</evidence>
<dbReference type="Proteomes" id="UP001232973">
    <property type="component" value="Unassembled WGS sequence"/>
</dbReference>
<dbReference type="InterPro" id="IPR003488">
    <property type="entry name" value="DprA"/>
</dbReference>
<keyword evidence="5" id="KW-1185">Reference proteome</keyword>
<feature type="domain" description="DprA winged helix" evidence="3">
    <location>
        <begin position="318"/>
        <end position="356"/>
    </location>
</feature>
<protein>
    <submittedName>
        <fullName evidence="4">DNA processing protein</fullName>
    </submittedName>
</protein>
<dbReference type="Gene3D" id="3.40.50.450">
    <property type="match status" value="1"/>
</dbReference>
<dbReference type="SUPFAM" id="SSF102405">
    <property type="entry name" value="MCP/YpsA-like"/>
    <property type="match status" value="1"/>
</dbReference>
<dbReference type="Gene3D" id="1.10.10.10">
    <property type="entry name" value="Winged helix-like DNA-binding domain superfamily/Winged helix DNA-binding domain"/>
    <property type="match status" value="1"/>
</dbReference>
<proteinExistence type="inferred from homology"/>
<reference evidence="4 5" key="1">
    <citation type="submission" date="2023-07" db="EMBL/GenBank/DDBJ databases">
        <title>Genomic Encyclopedia of Type Strains, Phase IV (KMG-IV): sequencing the most valuable type-strain genomes for metagenomic binning, comparative biology and taxonomic classification.</title>
        <authorList>
            <person name="Goeker M."/>
        </authorList>
    </citation>
    <scope>NUCLEOTIDE SEQUENCE [LARGE SCALE GENOMIC DNA]</scope>
    <source>
        <strain evidence="4 5">DSM 4006</strain>
    </source>
</reference>
<dbReference type="NCBIfam" id="TIGR00732">
    <property type="entry name" value="dprA"/>
    <property type="match status" value="1"/>
</dbReference>
<dbReference type="PANTHER" id="PTHR43022">
    <property type="entry name" value="PROTEIN SMF"/>
    <property type="match status" value="1"/>
</dbReference>
<dbReference type="Pfam" id="PF02481">
    <property type="entry name" value="DNA_processg_A"/>
    <property type="match status" value="1"/>
</dbReference>
<feature type="domain" description="Smf/DprA SLOG" evidence="2">
    <location>
        <begin position="82"/>
        <end position="294"/>
    </location>
</feature>
<evidence type="ECO:0000259" key="3">
    <source>
        <dbReference type="Pfam" id="PF17782"/>
    </source>
</evidence>
<name>A0ABT9XJT1_9BACL</name>
<evidence type="ECO:0000256" key="1">
    <source>
        <dbReference type="ARBA" id="ARBA00006525"/>
    </source>
</evidence>
<dbReference type="InterPro" id="IPR057666">
    <property type="entry name" value="DrpA_SLOG"/>
</dbReference>
<evidence type="ECO:0000259" key="2">
    <source>
        <dbReference type="Pfam" id="PF02481"/>
    </source>
</evidence>